<evidence type="ECO:0000256" key="6">
    <source>
        <dbReference type="SAM" id="MobiDB-lite"/>
    </source>
</evidence>
<dbReference type="GO" id="GO:0005874">
    <property type="term" value="C:microtubule"/>
    <property type="evidence" value="ECO:0007669"/>
    <property type="project" value="UniProtKB-KW"/>
</dbReference>
<dbReference type="Proteomes" id="UP000238479">
    <property type="component" value="Chromosome 4"/>
</dbReference>
<feature type="region of interest" description="Disordered" evidence="6">
    <location>
        <begin position="437"/>
        <end position="484"/>
    </location>
</feature>
<dbReference type="InterPro" id="IPR044216">
    <property type="entry name" value="WDL7"/>
</dbReference>
<accession>A0A2P6R3D2</accession>
<proteinExistence type="inferred from homology"/>
<feature type="region of interest" description="Disordered" evidence="6">
    <location>
        <begin position="498"/>
        <end position="558"/>
    </location>
</feature>
<evidence type="ECO:0000259" key="7">
    <source>
        <dbReference type="Pfam" id="PF06886"/>
    </source>
</evidence>
<dbReference type="PANTHER" id="PTHR47067">
    <property type="entry name" value="TPX2 (TARGETING PROTEIN FOR XKLP2) PROTEIN FAMILY-RELATED"/>
    <property type="match status" value="1"/>
</dbReference>
<feature type="domain" description="TPX2 C-terminal" evidence="7">
    <location>
        <begin position="373"/>
        <end position="438"/>
    </location>
</feature>
<evidence type="ECO:0000256" key="5">
    <source>
        <dbReference type="ARBA" id="ARBA00023212"/>
    </source>
</evidence>
<keyword evidence="5" id="KW-0206">Cytoskeleton</keyword>
<comment type="subcellular location">
    <subcellularLocation>
        <location evidence="1">Cytoplasm</location>
        <location evidence="1">Cytoskeleton</location>
    </subcellularLocation>
</comment>
<comment type="similarity">
    <text evidence="2">Belongs to the TPX2 family.</text>
</comment>
<evidence type="ECO:0000256" key="2">
    <source>
        <dbReference type="ARBA" id="ARBA00005885"/>
    </source>
</evidence>
<dbReference type="AlphaFoldDB" id="A0A2P6R3D2"/>
<comment type="caution">
    <text evidence="8">The sequence shown here is derived from an EMBL/GenBank/DDBJ whole genome shotgun (WGS) entry which is preliminary data.</text>
</comment>
<sequence length="558" mass="61896">MAGEIEEPFCFSFQPKSIHSGSISFGRFENEGLSWERRSAFSHNRYVEEVEKCMKPGSVIERKAYFEAHFKKGLPRPNLAECYRGTCYQVGENDVSESDDAYREECELENEGSSYAESDDQRSEGSVYLGDFEVTECEKEEDTELPSSDPQRAPALNHIAILVDGAVEDVNFEEAHQPEKGCAKSTSIVEELERDANENHNGDAVNAEEPPKSVDICSNTEPAECVDKTIVESGKSTSSKLKAVKESKFVKPKASISQVQRNISAKGSGIYPIENSNTGQRERTRRTGKEKLPLKTAMPTNKHSVRRTPKLEDSMKGKSLNESKSVKESSLKKLGELQPSAFKPESRGRQMTNRVSNGANLTKSDARSSVTTFKFKSSERAEKRKEFFMKLEEKMHAKEDEMNKVQARKQERIEAETKQFRKALNFKAAPMPSFYNVASASRPDGSKIFSTKSSKVGKSRDSAAVRSTSASESGKSEAATGETKCKMAEAFVTKSEVTTVQRSRAFESRKEAKNEKNVGKQKVGAQRNSREMVRKGTMKGVGFGSSSRMSHLAVGVAS</sequence>
<dbReference type="Pfam" id="PF06886">
    <property type="entry name" value="TPX2"/>
    <property type="match status" value="1"/>
</dbReference>
<gene>
    <name evidence="8" type="ORF">RchiOBHm_Chr4g0441291</name>
</gene>
<protein>
    <recommendedName>
        <fullName evidence="7">TPX2 C-terminal domain-containing protein</fullName>
    </recommendedName>
</protein>
<feature type="compositionally biased region" description="Polar residues" evidence="6">
    <location>
        <begin position="349"/>
        <end position="375"/>
    </location>
</feature>
<organism evidence="8 9">
    <name type="scientific">Rosa chinensis</name>
    <name type="common">China rose</name>
    <dbReference type="NCBI Taxonomy" id="74649"/>
    <lineage>
        <taxon>Eukaryota</taxon>
        <taxon>Viridiplantae</taxon>
        <taxon>Streptophyta</taxon>
        <taxon>Embryophyta</taxon>
        <taxon>Tracheophyta</taxon>
        <taxon>Spermatophyta</taxon>
        <taxon>Magnoliopsida</taxon>
        <taxon>eudicotyledons</taxon>
        <taxon>Gunneridae</taxon>
        <taxon>Pentapetalae</taxon>
        <taxon>rosids</taxon>
        <taxon>fabids</taxon>
        <taxon>Rosales</taxon>
        <taxon>Rosaceae</taxon>
        <taxon>Rosoideae</taxon>
        <taxon>Rosoideae incertae sedis</taxon>
        <taxon>Rosa</taxon>
    </lineage>
</organism>
<reference evidence="8 9" key="1">
    <citation type="journal article" date="2018" name="Nat. Genet.">
        <title>The Rosa genome provides new insights in the design of modern roses.</title>
        <authorList>
            <person name="Bendahmane M."/>
        </authorList>
    </citation>
    <scope>NUCLEOTIDE SEQUENCE [LARGE SCALE GENOMIC DNA]</scope>
    <source>
        <strain evidence="9">cv. Old Blush</strain>
    </source>
</reference>
<dbReference type="OrthoDB" id="758458at2759"/>
<evidence type="ECO:0000256" key="3">
    <source>
        <dbReference type="ARBA" id="ARBA00022490"/>
    </source>
</evidence>
<feature type="compositionally biased region" description="Basic and acidic residues" evidence="6">
    <location>
        <begin position="309"/>
        <end position="335"/>
    </location>
</feature>
<name>A0A2P6R3D2_ROSCH</name>
<feature type="compositionally biased region" description="Basic and acidic residues" evidence="6">
    <location>
        <begin position="504"/>
        <end position="518"/>
    </location>
</feature>
<feature type="region of interest" description="Disordered" evidence="6">
    <location>
        <begin position="267"/>
        <end position="376"/>
    </location>
</feature>
<dbReference type="STRING" id="74649.A0A2P6R3D2"/>
<dbReference type="EMBL" id="PDCK01000042">
    <property type="protein sequence ID" value="PRQ40914.1"/>
    <property type="molecule type" value="Genomic_DNA"/>
</dbReference>
<keyword evidence="4" id="KW-0493">Microtubule</keyword>
<evidence type="ECO:0000313" key="9">
    <source>
        <dbReference type="Proteomes" id="UP000238479"/>
    </source>
</evidence>
<dbReference type="InterPro" id="IPR027329">
    <property type="entry name" value="TPX2_C"/>
</dbReference>
<evidence type="ECO:0000313" key="8">
    <source>
        <dbReference type="EMBL" id="PRQ40914.1"/>
    </source>
</evidence>
<dbReference type="OMA" id="CESDAME"/>
<dbReference type="PANTHER" id="PTHR47067:SF6">
    <property type="entry name" value="PROTEIN WVD2-LIKE 7"/>
    <property type="match status" value="1"/>
</dbReference>
<feature type="compositionally biased region" description="Basic and acidic residues" evidence="6">
    <location>
        <begin position="280"/>
        <end position="293"/>
    </location>
</feature>
<evidence type="ECO:0000256" key="4">
    <source>
        <dbReference type="ARBA" id="ARBA00022701"/>
    </source>
</evidence>
<keyword evidence="9" id="KW-1185">Reference proteome</keyword>
<keyword evidence="3" id="KW-0963">Cytoplasm</keyword>
<evidence type="ECO:0000256" key="1">
    <source>
        <dbReference type="ARBA" id="ARBA00004245"/>
    </source>
</evidence>
<dbReference type="Gramene" id="PRQ40914">
    <property type="protein sequence ID" value="PRQ40914"/>
    <property type="gene ID" value="RchiOBHm_Chr4g0441291"/>
</dbReference>
<feature type="region of interest" description="Disordered" evidence="6">
    <location>
        <begin position="199"/>
        <end position="218"/>
    </location>
</feature>